<accession>A0ABS8BSU6</accession>
<organism evidence="1 2">
    <name type="scientific">Loktanella gaetbuli</name>
    <dbReference type="NCBI Taxonomy" id="2881335"/>
    <lineage>
        <taxon>Bacteria</taxon>
        <taxon>Pseudomonadati</taxon>
        <taxon>Pseudomonadota</taxon>
        <taxon>Alphaproteobacteria</taxon>
        <taxon>Rhodobacterales</taxon>
        <taxon>Roseobacteraceae</taxon>
        <taxon>Loktanella</taxon>
    </lineage>
</organism>
<dbReference type="RefSeq" id="WP_226747681.1">
    <property type="nucleotide sequence ID" value="NZ_JAJATZ010000002.1"/>
</dbReference>
<gene>
    <name evidence="1" type="ORF">LGQ03_06105</name>
</gene>
<sequence>MLRLDQPRYLRAVKEAPSHVSAPLELAQFLNDGKVFRGGQVTAGTPFTHISGVTKDVALHLDEVGHE</sequence>
<reference evidence="1" key="1">
    <citation type="submission" date="2021-10" db="EMBL/GenBank/DDBJ databases">
        <title>Loktanella gaetbuli sp. nov., isolated from a tidal flat.</title>
        <authorList>
            <person name="Park S."/>
            <person name="Yoon J.-H."/>
        </authorList>
    </citation>
    <scope>NUCLEOTIDE SEQUENCE</scope>
    <source>
        <strain evidence="1">TSTF-M6</strain>
    </source>
</reference>
<dbReference type="Proteomes" id="UP001138961">
    <property type="component" value="Unassembled WGS sequence"/>
</dbReference>
<dbReference type="EMBL" id="JAJATZ010000002">
    <property type="protein sequence ID" value="MCB5198808.1"/>
    <property type="molecule type" value="Genomic_DNA"/>
</dbReference>
<evidence type="ECO:0000313" key="2">
    <source>
        <dbReference type="Proteomes" id="UP001138961"/>
    </source>
</evidence>
<name>A0ABS8BSU6_9RHOB</name>
<proteinExistence type="predicted"/>
<keyword evidence="2" id="KW-1185">Reference proteome</keyword>
<evidence type="ECO:0000313" key="1">
    <source>
        <dbReference type="EMBL" id="MCB5198808.1"/>
    </source>
</evidence>
<comment type="caution">
    <text evidence="1">The sequence shown here is derived from an EMBL/GenBank/DDBJ whole genome shotgun (WGS) entry which is preliminary data.</text>
</comment>
<protein>
    <submittedName>
        <fullName evidence="1">Uncharacterized protein</fullName>
    </submittedName>
</protein>